<proteinExistence type="predicted"/>
<comment type="caution">
    <text evidence="2">The sequence shown here is derived from an EMBL/GenBank/DDBJ whole genome shotgun (WGS) entry which is preliminary data.</text>
</comment>
<gene>
    <name evidence="2" type="ORF">CX802_08610</name>
</gene>
<reference evidence="2 3" key="1">
    <citation type="submission" date="2018-06" db="EMBL/GenBank/DDBJ databases">
        <authorList>
            <consortium name="PulseNet: The National Subtyping Network for Foodborne Disease Surveillance"/>
            <person name="Tarr C.L."/>
            <person name="Trees E."/>
            <person name="Katz L.S."/>
            <person name="Carleton-Romer H.A."/>
            <person name="Stroika S."/>
            <person name="Kucerova Z."/>
            <person name="Roache K.F."/>
            <person name="Sabol A.L."/>
            <person name="Besser J."/>
            <person name="Gerner-Smidt P."/>
        </authorList>
    </citation>
    <scope>NUCLEOTIDE SEQUENCE [LARGE SCALE GENOMIC DNA]</scope>
    <source>
        <strain evidence="2 3">PNUSAC001503</strain>
    </source>
</reference>
<name>A0A5L8KJV7_CAMFE</name>
<sequence length="1185" mass="132877">MHSKVNQAKKDNKFTVGIEELEKVNYESLNTTQKNIYDVFAGNKSQTTLKVNDIDDLATLEQGSRNAGARKIIIKHAGKDKTGGLSGDELVSIEEVLLKGKINKDSFEMRKNSLRYAYSVENNGVKYSVVVDEFNDGKKIFDYYSDRNFIGKDKVANIKQQPDPNATLSNDDIIPQTTKAAKAEQILKSDNVEFLDGLKDTSTNKFYAEVQKQEKALQNQQQYLKDIDSFLQGLTLKNKERQILFTHGFSKDELIIARDKIIKQIEKDNKELAPFLALLRKKEANDKATSQTIKAQQERINIGKSMLSGFKEVYQDGIISDEQIVKTKGGIVSLFNDPMANTPETRKYLLDSSFRNRIEKAYNISPIKEFGTNYAEFYHDGSNAIKKLLVEKQGQVAGAFERKELGDIDLVWGEVDKKLNGYGLAKIEAKHLNDFANFNGANPTEKMINGISEIIDKGEIKIDNNGRATIVYNKNDKVYKIGLKQNWQGNPTENKWIVTAYDDIREAHKIINSKGFTKGETLPLNSNSDIISQKAAKSNELSLADNIVSLSNKINDDFKQVSKYLNEYIDEKISINRSINRDFGIDTMRVKYVDHNGNYKFKNIKRIESIKDLEKLIKLRIRGDQFNAIISNSNAKKITDNILEDLNQLKALKAKQAELNKANAQANKDLEIKQKRENELNLYSIPEVLRNNEKLSDGLIALKKMFAKDYSDKGAYKYSIAKTHGIDENGFKNMLQENRRGLEKILNINTIKEFGTNYAEFYHDGSNAIKKLLVEKQGQVAGAFEKDGKDITLVFGEVTDKAKHNGYGLSHIIDKRMAQYMEQGFSKAAAYNMTIDFINKIPDIIQNGKLLNKKNEAIQILSNDAKIVIKSNFYGEPIDKWIVTAYEKLEKDLDISAKPITKGTNSPLNSNTNIIPQNTKEVNPTSNKVFANEHIGGGLVGGTLNGVETDENGNISFDPAKFALGFLAGAGGVAGIKRANKFLADNPQFKQAFKDELAKTLSNGWENAKAKNPLLKTLETNSYIVPNEKGVSPEDVIKASQNLAKDDYHGINLKEQKSIKPVAEANSKITDTSIKAGEFAKPKGDSTYTKAWDSYERLVDRGFDKLEELVKNTVKKGVDLPGGAVSKILNNFLDFESGGKAVGEVFQNYRELTYKNSSLSSKIYKGLSTLSNKNIKSLFHALFLE</sequence>
<feature type="domain" description="Phage-Barnase-EndoU-ColicinE5/D-RelE-like nuclease" evidence="1">
    <location>
        <begin position="784"/>
        <end position="890"/>
    </location>
</feature>
<accession>A0A5L8KJV7</accession>
<dbReference type="Proteomes" id="UP000535509">
    <property type="component" value="Unassembled WGS sequence"/>
</dbReference>
<feature type="domain" description="Phage-Barnase-EndoU-ColicinE5/D-RelE-like nuclease" evidence="1">
    <location>
        <begin position="399"/>
        <end position="505"/>
    </location>
</feature>
<organism evidence="2 3">
    <name type="scientific">Campylobacter fetus</name>
    <dbReference type="NCBI Taxonomy" id="196"/>
    <lineage>
        <taxon>Bacteria</taxon>
        <taxon>Pseudomonadati</taxon>
        <taxon>Campylobacterota</taxon>
        <taxon>Epsilonproteobacteria</taxon>
        <taxon>Campylobacterales</taxon>
        <taxon>Campylobacteraceae</taxon>
        <taxon>Campylobacter</taxon>
    </lineage>
</organism>
<protein>
    <submittedName>
        <fullName evidence="2">DUF3519 domain-containing protein</fullName>
    </submittedName>
</protein>
<evidence type="ECO:0000259" key="1">
    <source>
        <dbReference type="Pfam" id="PF18809"/>
    </source>
</evidence>
<dbReference type="InterPro" id="IPR041092">
    <property type="entry name" value="PBECR1"/>
</dbReference>
<dbReference type="AlphaFoldDB" id="A0A5L8KJV7"/>
<dbReference type="RefSeq" id="WP_011732034.1">
    <property type="nucleotide sequence ID" value="NZ_AACCWR020000029.1"/>
</dbReference>
<dbReference type="GeneID" id="61064822"/>
<evidence type="ECO:0000313" key="2">
    <source>
        <dbReference type="EMBL" id="EAI8859885.1"/>
    </source>
</evidence>
<dbReference type="EMBL" id="AABTCC010000035">
    <property type="protein sequence ID" value="EAI8859885.1"/>
    <property type="molecule type" value="Genomic_DNA"/>
</dbReference>
<evidence type="ECO:0000313" key="3">
    <source>
        <dbReference type="Proteomes" id="UP000535509"/>
    </source>
</evidence>
<keyword evidence="3" id="KW-1185">Reference proteome</keyword>
<dbReference type="Pfam" id="PF18809">
    <property type="entry name" value="PBECR1"/>
    <property type="match status" value="2"/>
</dbReference>